<evidence type="ECO:0000313" key="3">
    <source>
        <dbReference type="Proteomes" id="UP001602245"/>
    </source>
</evidence>
<dbReference type="RefSeq" id="WP_020512151.1">
    <property type="nucleotide sequence ID" value="NZ_JBIAZU010000004.1"/>
</dbReference>
<dbReference type="Gene3D" id="1.10.10.10">
    <property type="entry name" value="Winged helix-like DNA-binding domain superfamily/Winged helix DNA-binding domain"/>
    <property type="match status" value="1"/>
</dbReference>
<accession>A0ABW6WJD3</accession>
<feature type="domain" description="HTH marR-type" evidence="1">
    <location>
        <begin position="1"/>
        <end position="141"/>
    </location>
</feature>
<dbReference type="SMART" id="SM00347">
    <property type="entry name" value="HTH_MARR"/>
    <property type="match status" value="1"/>
</dbReference>
<reference evidence="2 3" key="1">
    <citation type="submission" date="2024-10" db="EMBL/GenBank/DDBJ databases">
        <title>The Natural Products Discovery Center: Release of the First 8490 Sequenced Strains for Exploring Actinobacteria Biosynthetic Diversity.</title>
        <authorList>
            <person name="Kalkreuter E."/>
            <person name="Kautsar S.A."/>
            <person name="Yang D."/>
            <person name="Bader C.D."/>
            <person name="Teijaro C.N."/>
            <person name="Fluegel L."/>
            <person name="Davis C.M."/>
            <person name="Simpson J.R."/>
            <person name="Lauterbach L."/>
            <person name="Steele A.D."/>
            <person name="Gui C."/>
            <person name="Meng S."/>
            <person name="Li G."/>
            <person name="Viehrig K."/>
            <person name="Ye F."/>
            <person name="Su P."/>
            <person name="Kiefer A.F."/>
            <person name="Nichols A."/>
            <person name="Cepeda A.J."/>
            <person name="Yan W."/>
            <person name="Fan B."/>
            <person name="Jiang Y."/>
            <person name="Adhikari A."/>
            <person name="Zheng C.-J."/>
            <person name="Schuster L."/>
            <person name="Cowan T.M."/>
            <person name="Smanski M.J."/>
            <person name="Chevrette M.G."/>
            <person name="De Carvalho L.P.S."/>
            <person name="Shen B."/>
        </authorList>
    </citation>
    <scope>NUCLEOTIDE SEQUENCE [LARGE SCALE GENOMIC DNA]</scope>
    <source>
        <strain evidence="2 3">NPDC000087</strain>
    </source>
</reference>
<dbReference type="SUPFAM" id="SSF46785">
    <property type="entry name" value="Winged helix' DNA-binding domain"/>
    <property type="match status" value="1"/>
</dbReference>
<keyword evidence="3" id="KW-1185">Reference proteome</keyword>
<dbReference type="InterPro" id="IPR036390">
    <property type="entry name" value="WH_DNA-bd_sf"/>
</dbReference>
<dbReference type="Pfam" id="PF12802">
    <property type="entry name" value="MarR_2"/>
    <property type="match status" value="1"/>
</dbReference>
<dbReference type="Proteomes" id="UP001602245">
    <property type="component" value="Unassembled WGS sequence"/>
</dbReference>
<dbReference type="InterPro" id="IPR000835">
    <property type="entry name" value="HTH_MarR-typ"/>
</dbReference>
<comment type="caution">
    <text evidence="2">The sequence shown here is derived from an EMBL/GenBank/DDBJ whole genome shotgun (WGS) entry which is preliminary data.</text>
</comment>
<dbReference type="InterPro" id="IPR039422">
    <property type="entry name" value="MarR/SlyA-like"/>
</dbReference>
<organism evidence="2 3">
    <name type="scientific">Paractinoplanes globisporus</name>
    <dbReference type="NCBI Taxonomy" id="113565"/>
    <lineage>
        <taxon>Bacteria</taxon>
        <taxon>Bacillati</taxon>
        <taxon>Actinomycetota</taxon>
        <taxon>Actinomycetes</taxon>
        <taxon>Micromonosporales</taxon>
        <taxon>Micromonosporaceae</taxon>
        <taxon>Paractinoplanes</taxon>
    </lineage>
</organism>
<dbReference type="PANTHER" id="PTHR33164">
    <property type="entry name" value="TRANSCRIPTIONAL REGULATOR, MARR FAMILY"/>
    <property type="match status" value="1"/>
</dbReference>
<dbReference type="EMBL" id="JBIAZU010000004">
    <property type="protein sequence ID" value="MFF5292500.1"/>
    <property type="molecule type" value="Genomic_DNA"/>
</dbReference>
<sequence length="146" mass="16159">MRTAPTRARSKASWLINKTSVHAHRLLTDAVAPVGGHGHHFLVLAALDEFGAASQMEIGQRIGIDRSDTHAIVNDLVEQGFAERAPDPEDRRRNIITITDAGRGRLAELDRILERVQDKLLGALSPGERRQFVALLTRVLDGQEDR</sequence>
<dbReference type="PROSITE" id="PS50995">
    <property type="entry name" value="HTH_MARR_2"/>
    <property type="match status" value="1"/>
</dbReference>
<dbReference type="PANTHER" id="PTHR33164:SF95">
    <property type="entry name" value="TRANSCRIPTIONAL REGULATOR"/>
    <property type="match status" value="1"/>
</dbReference>
<proteinExistence type="predicted"/>
<evidence type="ECO:0000259" key="1">
    <source>
        <dbReference type="PROSITE" id="PS50995"/>
    </source>
</evidence>
<gene>
    <name evidence="2" type="ORF">ACFY35_23915</name>
</gene>
<dbReference type="InterPro" id="IPR036388">
    <property type="entry name" value="WH-like_DNA-bd_sf"/>
</dbReference>
<protein>
    <submittedName>
        <fullName evidence="2">MarR family winged helix-turn-helix transcriptional regulator</fullName>
    </submittedName>
</protein>
<evidence type="ECO:0000313" key="2">
    <source>
        <dbReference type="EMBL" id="MFF5292500.1"/>
    </source>
</evidence>
<name>A0ABW6WJD3_9ACTN</name>
<dbReference type="PRINTS" id="PR00598">
    <property type="entry name" value="HTHMARR"/>
</dbReference>